<dbReference type="InterPro" id="IPR033116">
    <property type="entry name" value="TRYPSIN_SER"/>
</dbReference>
<dbReference type="GO" id="GO:0033628">
    <property type="term" value="P:regulation of cell adhesion mediated by integrin"/>
    <property type="evidence" value="ECO:0007669"/>
    <property type="project" value="TreeGrafter"/>
</dbReference>
<dbReference type="InterPro" id="IPR000742">
    <property type="entry name" value="EGF"/>
</dbReference>
<keyword evidence="11 21" id="KW-0732">Signal</keyword>
<keyword evidence="13 20" id="KW-0720">Serine protease</keyword>
<evidence type="ECO:0000256" key="8">
    <source>
        <dbReference type="ARBA" id="ARBA00022572"/>
    </source>
</evidence>
<dbReference type="GO" id="GO:0046872">
    <property type="term" value="F:metal ion binding"/>
    <property type="evidence" value="ECO:0007669"/>
    <property type="project" value="UniProtKB-KW"/>
</dbReference>
<keyword evidence="15" id="KW-0865">Zymogen</keyword>
<dbReference type="Pfam" id="PF00008">
    <property type="entry name" value="EGF"/>
    <property type="match status" value="1"/>
</dbReference>
<dbReference type="Pfam" id="PF00051">
    <property type="entry name" value="Kringle"/>
    <property type="match status" value="1"/>
</dbReference>
<evidence type="ECO:0000256" key="11">
    <source>
        <dbReference type="ARBA" id="ARBA00022729"/>
    </source>
</evidence>
<evidence type="ECO:0000259" key="24">
    <source>
        <dbReference type="PROSITE" id="PS50240"/>
    </source>
</evidence>
<evidence type="ECO:0000256" key="20">
    <source>
        <dbReference type="RuleBase" id="RU363034"/>
    </source>
</evidence>
<comment type="catalytic activity">
    <reaction evidence="1">
        <text>Specific cleavage of Arg-|-Val bond in plasminogen to form plasmin.</text>
        <dbReference type="EC" id="3.4.21.73"/>
    </reaction>
</comment>
<dbReference type="GO" id="GO:0005615">
    <property type="term" value="C:extracellular space"/>
    <property type="evidence" value="ECO:0007669"/>
    <property type="project" value="TreeGrafter"/>
</dbReference>
<evidence type="ECO:0000256" key="19">
    <source>
        <dbReference type="PROSITE-ProRule" id="PRU00121"/>
    </source>
</evidence>
<dbReference type="PROSITE" id="PS50070">
    <property type="entry name" value="KRINGLE_2"/>
    <property type="match status" value="1"/>
</dbReference>
<dbReference type="PROSITE" id="PS00134">
    <property type="entry name" value="TRYPSIN_HIS"/>
    <property type="match status" value="1"/>
</dbReference>
<evidence type="ECO:0000256" key="9">
    <source>
        <dbReference type="ARBA" id="ARBA00022670"/>
    </source>
</evidence>
<dbReference type="PROSITE" id="PS00022">
    <property type="entry name" value="EGF_1"/>
    <property type="match status" value="1"/>
</dbReference>
<keyword evidence="7 18" id="KW-0245">EGF-like domain</keyword>
<dbReference type="InterPro" id="IPR001254">
    <property type="entry name" value="Trypsin_dom"/>
</dbReference>
<keyword evidence="10" id="KW-0479">Metal-binding</keyword>
<dbReference type="PROSITE" id="PS50026">
    <property type="entry name" value="EGF_3"/>
    <property type="match status" value="1"/>
</dbReference>
<dbReference type="PROSITE" id="PS00021">
    <property type="entry name" value="KRINGLE_1"/>
    <property type="match status" value="1"/>
</dbReference>
<dbReference type="CDD" id="cd00054">
    <property type="entry name" value="EGF_CA"/>
    <property type="match status" value="1"/>
</dbReference>
<dbReference type="SMART" id="SM00020">
    <property type="entry name" value="Tryp_SPc"/>
    <property type="match status" value="1"/>
</dbReference>
<evidence type="ECO:0000313" key="26">
    <source>
        <dbReference type="Proteomes" id="UP000824782"/>
    </source>
</evidence>
<gene>
    <name evidence="25" type="ORF">GDO81_004619</name>
</gene>
<dbReference type="PANTHER" id="PTHR24264:SF38">
    <property type="entry name" value="UROKINASE-TYPE PLASMINOGEN ACTIVATOR"/>
    <property type="match status" value="1"/>
</dbReference>
<dbReference type="GO" id="GO:0033993">
    <property type="term" value="P:response to lipid"/>
    <property type="evidence" value="ECO:0007669"/>
    <property type="project" value="UniProtKB-ARBA"/>
</dbReference>
<evidence type="ECO:0000256" key="6">
    <source>
        <dbReference type="ARBA" id="ARBA00022525"/>
    </source>
</evidence>
<dbReference type="InterPro" id="IPR013806">
    <property type="entry name" value="Kringle-like"/>
</dbReference>
<dbReference type="SUPFAM" id="SSF50494">
    <property type="entry name" value="Trypsin-like serine proteases"/>
    <property type="match status" value="1"/>
</dbReference>
<evidence type="ECO:0000256" key="18">
    <source>
        <dbReference type="PROSITE-ProRule" id="PRU00076"/>
    </source>
</evidence>
<dbReference type="SUPFAM" id="SSF57440">
    <property type="entry name" value="Kringle-like"/>
    <property type="match status" value="1"/>
</dbReference>
<evidence type="ECO:0000256" key="4">
    <source>
        <dbReference type="ARBA" id="ARBA00013183"/>
    </source>
</evidence>
<evidence type="ECO:0000256" key="17">
    <source>
        <dbReference type="ARBA" id="ARBA00023202"/>
    </source>
</evidence>
<evidence type="ECO:0000256" key="1">
    <source>
        <dbReference type="ARBA" id="ARBA00000942"/>
    </source>
</evidence>
<evidence type="ECO:0000256" key="10">
    <source>
        <dbReference type="ARBA" id="ARBA00022723"/>
    </source>
</evidence>
<evidence type="ECO:0000256" key="14">
    <source>
        <dbReference type="ARBA" id="ARBA00022837"/>
    </source>
</evidence>
<keyword evidence="17" id="KW-0617">Plasminogen activation</keyword>
<dbReference type="EC" id="3.4.21.73" evidence="4"/>
<dbReference type="PRINTS" id="PR00018">
    <property type="entry name" value="KRINGLE"/>
</dbReference>
<keyword evidence="12 20" id="KW-0378">Hydrolase</keyword>
<evidence type="ECO:0000256" key="16">
    <source>
        <dbReference type="ARBA" id="ARBA00023157"/>
    </source>
</evidence>
<dbReference type="Gene3D" id="2.10.25.10">
    <property type="entry name" value="Laminin"/>
    <property type="match status" value="1"/>
</dbReference>
<dbReference type="GO" id="GO:0004252">
    <property type="term" value="F:serine-type endopeptidase activity"/>
    <property type="evidence" value="ECO:0007669"/>
    <property type="project" value="UniProtKB-EC"/>
</dbReference>
<comment type="subcellular location">
    <subcellularLocation>
        <location evidence="3">Secreted</location>
    </subcellularLocation>
</comment>
<accession>A0AAV6ZU71</accession>
<dbReference type="InterPro" id="IPR018056">
    <property type="entry name" value="Kringle_CS"/>
</dbReference>
<evidence type="ECO:0000256" key="2">
    <source>
        <dbReference type="ARBA" id="ARBA00004018"/>
    </source>
</evidence>
<dbReference type="PRINTS" id="PR00722">
    <property type="entry name" value="CHYMOTRYPSIN"/>
</dbReference>
<evidence type="ECO:0000259" key="22">
    <source>
        <dbReference type="PROSITE" id="PS50026"/>
    </source>
</evidence>
<dbReference type="SMART" id="SM00130">
    <property type="entry name" value="KR"/>
    <property type="match status" value="1"/>
</dbReference>
<dbReference type="InterPro" id="IPR018114">
    <property type="entry name" value="TRYPSIN_HIS"/>
</dbReference>
<dbReference type="GO" id="GO:1901701">
    <property type="term" value="P:cellular response to oxygen-containing compound"/>
    <property type="evidence" value="ECO:0007669"/>
    <property type="project" value="UniProtKB-ARBA"/>
</dbReference>
<feature type="domain" description="EGF-like" evidence="22">
    <location>
        <begin position="29"/>
        <end position="65"/>
    </location>
</feature>
<organism evidence="25 26">
    <name type="scientific">Engystomops pustulosus</name>
    <name type="common">Tungara frog</name>
    <name type="synonym">Physalaemus pustulosus</name>
    <dbReference type="NCBI Taxonomy" id="76066"/>
    <lineage>
        <taxon>Eukaryota</taxon>
        <taxon>Metazoa</taxon>
        <taxon>Chordata</taxon>
        <taxon>Craniata</taxon>
        <taxon>Vertebrata</taxon>
        <taxon>Euteleostomi</taxon>
        <taxon>Amphibia</taxon>
        <taxon>Batrachia</taxon>
        <taxon>Anura</taxon>
        <taxon>Neobatrachia</taxon>
        <taxon>Hyloidea</taxon>
        <taxon>Leptodactylidae</taxon>
        <taxon>Leiuperinae</taxon>
        <taxon>Engystomops</taxon>
    </lineage>
</organism>
<evidence type="ECO:0000256" key="3">
    <source>
        <dbReference type="ARBA" id="ARBA00004613"/>
    </source>
</evidence>
<dbReference type="PROSITE" id="PS01186">
    <property type="entry name" value="EGF_2"/>
    <property type="match status" value="1"/>
</dbReference>
<dbReference type="FunFam" id="2.40.20.10:FF:000001">
    <property type="entry name" value="Urokinase-type plasminogen activator"/>
    <property type="match status" value="1"/>
</dbReference>
<sequence length="435" mass="49179">MKLILFLVFALAITGLESFFHNHRTRPKNNEECSCLHGGTCLNYGTYRKLYRCLCPVGYSGKHCEIDLISKCYEGNGYNYRGAASETSAGSECLNWDSPLLKYHQVNAHMRDALKLGIGKHNYCRNPHNGVKPWCYFKGPKGVASMFCKISKCEEKENTDLTCGRRQHKLYKVVGGLSSPIESQPWIATLNQISRRNRKEQFFQCGASLIHPCWVLTAAHCFPDSEFPEPKDYAVTLGKSQLDKDNEFREQKFLVEKIILHRDYSDETGALNNDIALVKIRSETGECASMTDYVQTVCLPSSELQFKDRTQCEIAGFGKESYDSHKYSQTLKSSSVQLISQDICQSPDYYGKLITNNMFCAGDPEWKVDACKGDSGGPLICQHNEQMVLYGVISWGDNCAKKNKPGVYTRVTNYMKWIQDTMAGDNNIHKVEPIS</sequence>
<dbReference type="PANTHER" id="PTHR24264">
    <property type="entry name" value="TRYPSIN-RELATED"/>
    <property type="match status" value="1"/>
</dbReference>
<dbReference type="InterPro" id="IPR009003">
    <property type="entry name" value="Peptidase_S1_PA"/>
</dbReference>
<dbReference type="InterPro" id="IPR050127">
    <property type="entry name" value="Serine_Proteases_S1"/>
</dbReference>
<dbReference type="CDD" id="cd00108">
    <property type="entry name" value="KR"/>
    <property type="match status" value="1"/>
</dbReference>
<feature type="disulfide bond" evidence="18">
    <location>
        <begin position="55"/>
        <end position="64"/>
    </location>
</feature>
<evidence type="ECO:0000256" key="13">
    <source>
        <dbReference type="ARBA" id="ARBA00022825"/>
    </source>
</evidence>
<reference evidence="25" key="1">
    <citation type="thesis" date="2020" institute="ProQuest LLC" country="789 East Eisenhower Parkway, Ann Arbor, MI, USA">
        <title>Comparative Genomics and Chromosome Evolution.</title>
        <authorList>
            <person name="Mudd A.B."/>
        </authorList>
    </citation>
    <scope>NUCLEOTIDE SEQUENCE</scope>
    <source>
        <strain evidence="25">237g6f4</strain>
        <tissue evidence="25">Blood</tissue>
    </source>
</reference>
<dbReference type="PROSITE" id="PS00135">
    <property type="entry name" value="TRYPSIN_SER"/>
    <property type="match status" value="1"/>
</dbReference>
<evidence type="ECO:0000256" key="7">
    <source>
        <dbReference type="ARBA" id="ARBA00022536"/>
    </source>
</evidence>
<evidence type="ECO:0000256" key="21">
    <source>
        <dbReference type="SAM" id="SignalP"/>
    </source>
</evidence>
<proteinExistence type="predicted"/>
<dbReference type="EMBL" id="WNYA01000011">
    <property type="protein sequence ID" value="KAG8552641.1"/>
    <property type="molecule type" value="Genomic_DNA"/>
</dbReference>
<dbReference type="CDD" id="cd00190">
    <property type="entry name" value="Tryp_SPc"/>
    <property type="match status" value="1"/>
</dbReference>
<keyword evidence="6" id="KW-0964">Secreted</keyword>
<evidence type="ECO:0000256" key="12">
    <source>
        <dbReference type="ARBA" id="ARBA00022801"/>
    </source>
</evidence>
<dbReference type="InterPro" id="IPR000001">
    <property type="entry name" value="Kringle"/>
</dbReference>
<evidence type="ECO:0000256" key="5">
    <source>
        <dbReference type="ARBA" id="ARBA00019414"/>
    </source>
</evidence>
<feature type="chain" id="PRO_5043585873" description="Urokinase-type plasminogen activator" evidence="21">
    <location>
        <begin position="19"/>
        <end position="435"/>
    </location>
</feature>
<feature type="domain" description="Peptidase S1" evidence="24">
    <location>
        <begin position="173"/>
        <end position="423"/>
    </location>
</feature>
<dbReference type="Gene3D" id="2.40.10.10">
    <property type="entry name" value="Trypsin-like serine proteases"/>
    <property type="match status" value="2"/>
</dbReference>
<dbReference type="AlphaFoldDB" id="A0AAV6ZU71"/>
<dbReference type="InterPro" id="IPR001314">
    <property type="entry name" value="Peptidase_S1A"/>
</dbReference>
<dbReference type="InterPro" id="IPR038178">
    <property type="entry name" value="Kringle_sf"/>
</dbReference>
<name>A0AAV6ZU71_ENGPU</name>
<protein>
    <recommendedName>
        <fullName evidence="5">Urokinase-type plasminogen activator</fullName>
        <ecNumber evidence="4">3.4.21.73</ecNumber>
    </recommendedName>
</protein>
<evidence type="ECO:0000313" key="25">
    <source>
        <dbReference type="EMBL" id="KAG8552641.1"/>
    </source>
</evidence>
<keyword evidence="26" id="KW-1185">Reference proteome</keyword>
<dbReference type="Pfam" id="PF00089">
    <property type="entry name" value="Trypsin"/>
    <property type="match status" value="1"/>
</dbReference>
<feature type="domain" description="Kringle" evidence="23">
    <location>
        <begin position="71"/>
        <end position="153"/>
    </location>
</feature>
<feature type="signal peptide" evidence="21">
    <location>
        <begin position="1"/>
        <end position="18"/>
    </location>
</feature>
<dbReference type="Gene3D" id="2.40.20.10">
    <property type="entry name" value="Plasminogen Kringle 4"/>
    <property type="match status" value="1"/>
</dbReference>
<keyword evidence="9 20" id="KW-0645">Protease</keyword>
<dbReference type="PROSITE" id="PS50240">
    <property type="entry name" value="TRYPSIN_DOM"/>
    <property type="match status" value="1"/>
</dbReference>
<keyword evidence="14" id="KW-0106">Calcium</keyword>
<keyword evidence="16 18" id="KW-1015">Disulfide bond</keyword>
<dbReference type="Proteomes" id="UP000824782">
    <property type="component" value="Unassembled WGS sequence"/>
</dbReference>
<dbReference type="InterPro" id="IPR043504">
    <property type="entry name" value="Peptidase_S1_PA_chymotrypsin"/>
</dbReference>
<keyword evidence="8 19" id="KW-0420">Kringle</keyword>
<comment type="function">
    <text evidence="2">Specifically cleaves the zymogen plasminogen to form the active enzyme plasmin.</text>
</comment>
<comment type="caution">
    <text evidence="18">Lacks conserved residue(s) required for the propagation of feature annotation.</text>
</comment>
<dbReference type="GO" id="GO:0031639">
    <property type="term" value="P:plasminogen activation"/>
    <property type="evidence" value="ECO:0007669"/>
    <property type="project" value="TreeGrafter"/>
</dbReference>
<dbReference type="FunFam" id="2.40.10.10:FF:000003">
    <property type="entry name" value="Transmembrane serine protease 3"/>
    <property type="match status" value="1"/>
</dbReference>
<evidence type="ECO:0000256" key="15">
    <source>
        <dbReference type="ARBA" id="ARBA00023145"/>
    </source>
</evidence>
<comment type="caution">
    <text evidence="25">The sequence shown here is derived from an EMBL/GenBank/DDBJ whole genome shotgun (WGS) entry which is preliminary data.</text>
</comment>
<evidence type="ECO:0000259" key="23">
    <source>
        <dbReference type="PROSITE" id="PS50070"/>
    </source>
</evidence>